<dbReference type="Proteomes" id="UP000252124">
    <property type="component" value="Unassembled WGS sequence"/>
</dbReference>
<keyword evidence="2" id="KW-1185">Reference proteome</keyword>
<name>A0ABX9GEB6_9BURK</name>
<proteinExistence type="predicted"/>
<evidence type="ECO:0000313" key="2">
    <source>
        <dbReference type="Proteomes" id="UP000252124"/>
    </source>
</evidence>
<reference evidence="1 2" key="1">
    <citation type="submission" date="2018-06" db="EMBL/GenBank/DDBJ databases">
        <title>Genomic Encyclopedia of Type Strains, Phase III (KMG-III): the genomes of soil and plant-associated and newly described type strains.</title>
        <authorList>
            <person name="Whitman W."/>
        </authorList>
    </citation>
    <scope>NUCLEOTIDE SEQUENCE [LARGE SCALE GENOMIC DNA]</scope>
    <source>
        <strain evidence="1 2">CECT 7342</strain>
    </source>
</reference>
<evidence type="ECO:0000313" key="1">
    <source>
        <dbReference type="EMBL" id="RBP20876.1"/>
    </source>
</evidence>
<dbReference type="RefSeq" id="WP_046804279.1">
    <property type="nucleotide sequence ID" value="NZ_CADIJU010000010.1"/>
</dbReference>
<dbReference type="GeneID" id="99732382"/>
<protein>
    <submittedName>
        <fullName evidence="1">Uncharacterized protein</fullName>
    </submittedName>
</protein>
<comment type="caution">
    <text evidence="1">The sequence shown here is derived from an EMBL/GenBank/DDBJ whole genome shotgun (WGS) entry which is preliminary data.</text>
</comment>
<sequence length="158" mass="17617">MLIDIPDALYAAAVKNQDKHFSRPEQLLAYWSTLGKSCLDNPSVNPILISQLLLSQLTEPSELAWHTRALNDEKLVAESEAYRCEVRTLPEEARAVCERALLQLATHPGAGIRLFGELSCFSLFQWAEYGQLVQIGYVKGGKRVELLLAGICRQYVGV</sequence>
<organism evidence="1 2">
    <name type="scientific">Achromobacter marplatensis</name>
    <dbReference type="NCBI Taxonomy" id="470868"/>
    <lineage>
        <taxon>Bacteria</taxon>
        <taxon>Pseudomonadati</taxon>
        <taxon>Pseudomonadota</taxon>
        <taxon>Betaproteobacteria</taxon>
        <taxon>Burkholderiales</taxon>
        <taxon>Alcaligenaceae</taxon>
        <taxon>Achromobacter</taxon>
    </lineage>
</organism>
<gene>
    <name evidence="1" type="ORF">DFP87_103120</name>
</gene>
<dbReference type="EMBL" id="QNRM01000003">
    <property type="protein sequence ID" value="RBP20876.1"/>
    <property type="molecule type" value="Genomic_DNA"/>
</dbReference>
<accession>A0ABX9GEB6</accession>